<dbReference type="OrthoDB" id="3232239at2759"/>
<evidence type="ECO:0000256" key="1">
    <source>
        <dbReference type="SAM" id="MobiDB-lite"/>
    </source>
</evidence>
<accession>A0A165ZHN5</accession>
<feature type="region of interest" description="Disordered" evidence="1">
    <location>
        <begin position="1"/>
        <end position="31"/>
    </location>
</feature>
<dbReference type="EMBL" id="KV428189">
    <property type="protein sequence ID" value="KZT34308.1"/>
    <property type="molecule type" value="Genomic_DNA"/>
</dbReference>
<sequence>MPQFIEPSRKAPFTPPLALHDERKVDNSEIPDGPTFKLPPELLRIIFEEVASSIRNSKARDHTLYNLLLTSRDLYSEAHRLLYRDIIFVHHSSAAGLIAEALHSDADTCVRSLRVDNFVAVAAKSNRSTRTHFFHLPLNSMGGLRSLDLSGSRIKNPLEVAEFLRTSIPANSLVGFHSRLFLDNNILPFLRQQSNIQFLSILCLNESVSSLGLPQLMPNLKRLTISLLNDVRFQDLVEDRPITVFRFNSFHPLPHYWSKFAPRLHSLDMSLYSPPLSYLHEFLETIAMAAINLRLLFACFEISFLSGR</sequence>
<organism evidence="2 3">
    <name type="scientific">Sistotremastrum suecicum HHB10207 ss-3</name>
    <dbReference type="NCBI Taxonomy" id="1314776"/>
    <lineage>
        <taxon>Eukaryota</taxon>
        <taxon>Fungi</taxon>
        <taxon>Dikarya</taxon>
        <taxon>Basidiomycota</taxon>
        <taxon>Agaricomycotina</taxon>
        <taxon>Agaricomycetes</taxon>
        <taxon>Sistotremastrales</taxon>
        <taxon>Sistotremastraceae</taxon>
        <taxon>Sistotremastrum</taxon>
    </lineage>
</organism>
<evidence type="ECO:0008006" key="4">
    <source>
        <dbReference type="Google" id="ProtNLM"/>
    </source>
</evidence>
<protein>
    <recommendedName>
        <fullName evidence="4">F-box domain-containing protein</fullName>
    </recommendedName>
</protein>
<name>A0A165ZHN5_9AGAM</name>
<keyword evidence="3" id="KW-1185">Reference proteome</keyword>
<reference evidence="2 3" key="1">
    <citation type="journal article" date="2016" name="Mol. Biol. Evol.">
        <title>Comparative Genomics of Early-Diverging Mushroom-Forming Fungi Provides Insights into the Origins of Lignocellulose Decay Capabilities.</title>
        <authorList>
            <person name="Nagy L.G."/>
            <person name="Riley R."/>
            <person name="Tritt A."/>
            <person name="Adam C."/>
            <person name="Daum C."/>
            <person name="Floudas D."/>
            <person name="Sun H."/>
            <person name="Yadav J.S."/>
            <person name="Pangilinan J."/>
            <person name="Larsson K.H."/>
            <person name="Matsuura K."/>
            <person name="Barry K."/>
            <person name="Labutti K."/>
            <person name="Kuo R."/>
            <person name="Ohm R.A."/>
            <person name="Bhattacharya S.S."/>
            <person name="Shirouzu T."/>
            <person name="Yoshinaga Y."/>
            <person name="Martin F.M."/>
            <person name="Grigoriev I.V."/>
            <person name="Hibbett D.S."/>
        </authorList>
    </citation>
    <scope>NUCLEOTIDE SEQUENCE [LARGE SCALE GENOMIC DNA]</scope>
    <source>
        <strain evidence="2 3">HHB10207 ss-3</strain>
    </source>
</reference>
<proteinExistence type="predicted"/>
<gene>
    <name evidence="2" type="ORF">SISSUDRAFT_296441</name>
</gene>
<dbReference type="Proteomes" id="UP000076798">
    <property type="component" value="Unassembled WGS sequence"/>
</dbReference>
<dbReference type="AlphaFoldDB" id="A0A165ZHN5"/>
<evidence type="ECO:0000313" key="3">
    <source>
        <dbReference type="Proteomes" id="UP000076798"/>
    </source>
</evidence>
<evidence type="ECO:0000313" key="2">
    <source>
        <dbReference type="EMBL" id="KZT34308.1"/>
    </source>
</evidence>